<feature type="region of interest" description="Disordered" evidence="4">
    <location>
        <begin position="212"/>
        <end position="264"/>
    </location>
</feature>
<dbReference type="EMBL" id="JBAWTH010000109">
    <property type="protein sequence ID" value="KAL2276743.1"/>
    <property type="molecule type" value="Genomic_DNA"/>
</dbReference>
<feature type="compositionally biased region" description="Basic and acidic residues" evidence="4">
    <location>
        <begin position="496"/>
        <end position="534"/>
    </location>
</feature>
<dbReference type="InterPro" id="IPR011011">
    <property type="entry name" value="Znf_FYVE_PHD"/>
</dbReference>
<accession>A0ABR4E2V5</accession>
<feature type="compositionally biased region" description="Low complexity" evidence="4">
    <location>
        <begin position="17"/>
        <end position="36"/>
    </location>
</feature>
<keyword evidence="2" id="KW-0863">Zinc-finger</keyword>
<reference evidence="6 7" key="1">
    <citation type="submission" date="2024-03" db="EMBL/GenBank/DDBJ databases">
        <title>A high-quality draft genome sequence of Diaporthe vaccinii, a causative agent of upright dieback and viscid rot disease in cranberry plants.</title>
        <authorList>
            <person name="Sarrasin M."/>
            <person name="Lang B.F."/>
            <person name="Burger G."/>
        </authorList>
    </citation>
    <scope>NUCLEOTIDE SEQUENCE [LARGE SCALE GENOMIC DNA]</scope>
    <source>
        <strain evidence="6 7">IS7</strain>
    </source>
</reference>
<feature type="compositionally biased region" description="Basic and acidic residues" evidence="4">
    <location>
        <begin position="85"/>
        <end position="100"/>
    </location>
</feature>
<evidence type="ECO:0000259" key="5">
    <source>
        <dbReference type="SMART" id="SM00249"/>
    </source>
</evidence>
<dbReference type="Gene3D" id="3.30.40.10">
    <property type="entry name" value="Zinc/RING finger domain, C3HC4 (zinc finger)"/>
    <property type="match status" value="1"/>
</dbReference>
<dbReference type="InterPro" id="IPR001965">
    <property type="entry name" value="Znf_PHD"/>
</dbReference>
<evidence type="ECO:0000313" key="7">
    <source>
        <dbReference type="Proteomes" id="UP001600888"/>
    </source>
</evidence>
<dbReference type="PANTHER" id="PTHR47793">
    <property type="entry name" value="HISTONE DEACETYLASE COMPLEX SUBUNIT CTI6"/>
    <property type="match status" value="1"/>
</dbReference>
<feature type="domain" description="Zinc finger PHD-type" evidence="5">
    <location>
        <begin position="118"/>
        <end position="195"/>
    </location>
</feature>
<comment type="caution">
    <text evidence="6">The sequence shown here is derived from an EMBL/GenBank/DDBJ whole genome shotgun (WGS) entry which is preliminary data.</text>
</comment>
<name>A0ABR4E2V5_9PEZI</name>
<dbReference type="InterPro" id="IPR019787">
    <property type="entry name" value="Znf_PHD-finger"/>
</dbReference>
<dbReference type="PROSITE" id="PS50330">
    <property type="entry name" value="UIM"/>
    <property type="match status" value="1"/>
</dbReference>
<feature type="compositionally biased region" description="Low complexity" evidence="4">
    <location>
        <begin position="433"/>
        <end position="446"/>
    </location>
</feature>
<dbReference type="InterPro" id="IPR019786">
    <property type="entry name" value="Zinc_finger_PHD-type_CS"/>
</dbReference>
<dbReference type="SUPFAM" id="SSF57903">
    <property type="entry name" value="FYVE/PHD zinc finger"/>
    <property type="match status" value="1"/>
</dbReference>
<sequence length="651" mass="71344">MAGNSPPRRSSRARTVQSQSQSQPQSQHSSTSSSLSGRPERNTRSVNKTGSPQKSTPSLSDEPPDESVASTDDLPTRRRRTRAQGQEEERDKPLPHRDTIEMAGDPDELLEEDDGAVRCVCGFDDYPGPPPVDDDKKHGPKDSIDVEPLLPSDINDDVAGLFVQCDVCNVWQHGACVGIMSEDTTPDEYYCEECRKDLHKVHIASNGQRYSHYFPILPNHRKSTTRSRSPKDKDSKERETRSGRQSSITQASKRRSTMNSRDAAYDEEEQLRLAIEASKEVVGQDSAIDSASGSRRSKRGRDDSEEKQETGKRQRTKSKSPSPAEDNNEQPDALEDSEEALNNRSGSKKPRNLVTRNQGQHKEKEREERERQRAEAAKKRSGRAERRRADGSTPASTILVKGLEAQVDTDSDPSEELPLATRTLASRSAGEKATATATATTPATGASEGKVETTFTVEAPPSSQPTPDTPPTHTPAQSSSKPKRAQAKKGKGRNQYTKDRDVRDETSPARSQSRDVQGHDTGHAHHSKSGEASHKPHSRTKGGFNSKVSMTDMKRKASAMLDYISRTQVEMAGEATPPNTDSPKPVEGVAPQTGGNGVRSGQKKASELANGELGSSARPTGEQKDFKELSSMEMMARLSTDLVKWQQEFAS</sequence>
<feature type="compositionally biased region" description="Acidic residues" evidence="4">
    <location>
        <begin position="326"/>
        <end position="339"/>
    </location>
</feature>
<feature type="region of interest" description="Disordered" evidence="4">
    <location>
        <begin position="572"/>
        <end position="623"/>
    </location>
</feature>
<feature type="compositionally biased region" description="Basic residues" evidence="4">
    <location>
        <begin position="481"/>
        <end position="492"/>
    </location>
</feature>
<evidence type="ECO:0000256" key="1">
    <source>
        <dbReference type="ARBA" id="ARBA00022723"/>
    </source>
</evidence>
<dbReference type="SMART" id="SM00249">
    <property type="entry name" value="PHD"/>
    <property type="match status" value="1"/>
</dbReference>
<dbReference type="PANTHER" id="PTHR47793:SF1">
    <property type="entry name" value="HISTONE DEACETYLASE COMPLEX SUBUNIT CTI6"/>
    <property type="match status" value="1"/>
</dbReference>
<protein>
    <recommendedName>
        <fullName evidence="5">Zinc finger PHD-type domain-containing protein</fullName>
    </recommendedName>
</protein>
<gene>
    <name evidence="6" type="ORF">FJTKL_00516</name>
</gene>
<keyword evidence="3" id="KW-0862">Zinc</keyword>
<dbReference type="Pfam" id="PF00628">
    <property type="entry name" value="PHD"/>
    <property type="match status" value="1"/>
</dbReference>
<feature type="compositionally biased region" description="Polar residues" evidence="4">
    <location>
        <begin position="44"/>
        <end position="59"/>
    </location>
</feature>
<dbReference type="PROSITE" id="PS01359">
    <property type="entry name" value="ZF_PHD_1"/>
    <property type="match status" value="1"/>
</dbReference>
<evidence type="ECO:0000313" key="6">
    <source>
        <dbReference type="EMBL" id="KAL2276743.1"/>
    </source>
</evidence>
<evidence type="ECO:0000256" key="4">
    <source>
        <dbReference type="SAM" id="MobiDB-lite"/>
    </source>
</evidence>
<evidence type="ECO:0000256" key="2">
    <source>
        <dbReference type="ARBA" id="ARBA00022771"/>
    </source>
</evidence>
<feature type="compositionally biased region" description="Basic and acidic residues" evidence="4">
    <location>
        <begin position="300"/>
        <end position="312"/>
    </location>
</feature>
<proteinExistence type="predicted"/>
<dbReference type="InterPro" id="IPR013083">
    <property type="entry name" value="Znf_RING/FYVE/PHD"/>
</dbReference>
<feature type="compositionally biased region" description="Pro residues" evidence="4">
    <location>
        <begin position="462"/>
        <end position="473"/>
    </location>
</feature>
<dbReference type="EMBL" id="JBAWTH010000109">
    <property type="protein sequence ID" value="KAL2276741.1"/>
    <property type="molecule type" value="Genomic_DNA"/>
</dbReference>
<feature type="compositionally biased region" description="Basic and acidic residues" evidence="4">
    <location>
        <begin position="229"/>
        <end position="242"/>
    </location>
</feature>
<feature type="region of interest" description="Disordered" evidence="4">
    <location>
        <begin position="277"/>
        <end position="553"/>
    </location>
</feature>
<dbReference type="InterPro" id="IPR053051">
    <property type="entry name" value="HDAC_complex_subunit"/>
</dbReference>
<keyword evidence="7" id="KW-1185">Reference proteome</keyword>
<organism evidence="6 7">
    <name type="scientific">Diaporthe vaccinii</name>
    <dbReference type="NCBI Taxonomy" id="105482"/>
    <lineage>
        <taxon>Eukaryota</taxon>
        <taxon>Fungi</taxon>
        <taxon>Dikarya</taxon>
        <taxon>Ascomycota</taxon>
        <taxon>Pezizomycotina</taxon>
        <taxon>Sordariomycetes</taxon>
        <taxon>Sordariomycetidae</taxon>
        <taxon>Diaporthales</taxon>
        <taxon>Diaporthaceae</taxon>
        <taxon>Diaporthe</taxon>
        <taxon>Diaporthe eres species complex</taxon>
    </lineage>
</organism>
<dbReference type="Proteomes" id="UP001600888">
    <property type="component" value="Unassembled WGS sequence"/>
</dbReference>
<evidence type="ECO:0000256" key="3">
    <source>
        <dbReference type="ARBA" id="ARBA00022833"/>
    </source>
</evidence>
<feature type="compositionally biased region" description="Basic and acidic residues" evidence="4">
    <location>
        <begin position="360"/>
        <end position="390"/>
    </location>
</feature>
<keyword evidence="1" id="KW-0479">Metal-binding</keyword>
<feature type="region of interest" description="Disordered" evidence="4">
    <location>
        <begin position="1"/>
        <end position="110"/>
    </location>
</feature>
<dbReference type="InterPro" id="IPR003903">
    <property type="entry name" value="UIM_dom"/>
</dbReference>